<comment type="caution">
    <text evidence="2">The sequence shown here is derived from an EMBL/GenBank/DDBJ whole genome shotgun (WGS) entry which is preliminary data.</text>
</comment>
<proteinExistence type="predicted"/>
<reference evidence="2" key="1">
    <citation type="journal article" date="2020" name="mSystems">
        <title>Genome- and Community-Level Interaction Insights into Carbon Utilization and Element Cycling Functions of Hydrothermarchaeota in Hydrothermal Sediment.</title>
        <authorList>
            <person name="Zhou Z."/>
            <person name="Liu Y."/>
            <person name="Xu W."/>
            <person name="Pan J."/>
            <person name="Luo Z.H."/>
            <person name="Li M."/>
        </authorList>
    </citation>
    <scope>NUCLEOTIDE SEQUENCE [LARGE SCALE GENOMIC DNA]</scope>
    <source>
        <strain evidence="2">SpSt-116</strain>
    </source>
</reference>
<feature type="transmembrane region" description="Helical" evidence="1">
    <location>
        <begin position="99"/>
        <end position="132"/>
    </location>
</feature>
<dbReference type="EMBL" id="DSAY01000076">
    <property type="protein sequence ID" value="HDP14984.1"/>
    <property type="molecule type" value="Genomic_DNA"/>
</dbReference>
<evidence type="ECO:0000256" key="1">
    <source>
        <dbReference type="SAM" id="Phobius"/>
    </source>
</evidence>
<protein>
    <recommendedName>
        <fullName evidence="3">DUF996 domain-containing protein</fullName>
    </recommendedName>
</protein>
<feature type="transmembrane region" description="Helical" evidence="1">
    <location>
        <begin position="65"/>
        <end position="87"/>
    </location>
</feature>
<name>A0A7C1G9U0_9CREN</name>
<keyword evidence="1" id="KW-0812">Transmembrane</keyword>
<accession>A0A7C1G9U0</accession>
<sequence>MEQILPNVSSLLIKIGAIIALILGLFKIIQGIIILLFSHGISALLGTLFPAASTLINLIPIGGTILAAIWIILGAIIAAIGFALLKIPVPISQQDRGKWVGILAVLLALALIFGSGSLAAAIGIALLGLVLAPATPTPPPTKEQK</sequence>
<organism evidence="2">
    <name type="scientific">Thermofilum adornatum</name>
    <dbReference type="NCBI Taxonomy" id="1365176"/>
    <lineage>
        <taxon>Archaea</taxon>
        <taxon>Thermoproteota</taxon>
        <taxon>Thermoprotei</taxon>
        <taxon>Thermofilales</taxon>
        <taxon>Thermofilaceae</taxon>
        <taxon>Thermofilum</taxon>
    </lineage>
</organism>
<evidence type="ECO:0008006" key="3">
    <source>
        <dbReference type="Google" id="ProtNLM"/>
    </source>
</evidence>
<evidence type="ECO:0000313" key="2">
    <source>
        <dbReference type="EMBL" id="HDP14984.1"/>
    </source>
</evidence>
<keyword evidence="1" id="KW-1133">Transmembrane helix</keyword>
<feature type="transmembrane region" description="Helical" evidence="1">
    <location>
        <begin position="33"/>
        <end position="59"/>
    </location>
</feature>
<dbReference type="AlphaFoldDB" id="A0A7C1G9U0"/>
<gene>
    <name evidence="2" type="ORF">ENN26_04295</name>
</gene>
<feature type="transmembrane region" description="Helical" evidence="1">
    <location>
        <begin position="6"/>
        <end position="26"/>
    </location>
</feature>
<keyword evidence="1" id="KW-0472">Membrane</keyword>